<dbReference type="PANTHER" id="PTHR32552:SF74">
    <property type="entry name" value="HYDROXAMATE SIDEROPHORE RECEPTOR FHUE"/>
    <property type="match status" value="1"/>
</dbReference>
<keyword evidence="4 14" id="KW-1134">Transmembrane beta strand</keyword>
<keyword evidence="9" id="KW-0406">Ion transport</keyword>
<keyword evidence="8" id="KW-0408">Iron</keyword>
<dbReference type="InterPro" id="IPR037066">
    <property type="entry name" value="Plug_dom_sf"/>
</dbReference>
<evidence type="ECO:0000256" key="11">
    <source>
        <dbReference type="ARBA" id="ARBA00023136"/>
    </source>
</evidence>
<evidence type="ECO:0000256" key="8">
    <source>
        <dbReference type="ARBA" id="ARBA00023004"/>
    </source>
</evidence>
<feature type="domain" description="Secretin/TonB short N-terminal" evidence="16">
    <location>
        <begin position="88"/>
        <end position="139"/>
    </location>
</feature>
<dbReference type="PROSITE" id="PS52016">
    <property type="entry name" value="TONB_DEPENDENT_REC_3"/>
    <property type="match status" value="1"/>
</dbReference>
<dbReference type="Pfam" id="PF07715">
    <property type="entry name" value="Plug"/>
    <property type="match status" value="1"/>
</dbReference>
<evidence type="ECO:0000256" key="6">
    <source>
        <dbReference type="ARBA" id="ARBA00022692"/>
    </source>
</evidence>
<dbReference type="InterPro" id="IPR039426">
    <property type="entry name" value="TonB-dep_rcpt-like"/>
</dbReference>
<dbReference type="Proteomes" id="UP000002743">
    <property type="component" value="Chromosome"/>
</dbReference>
<dbReference type="InterPro" id="IPR011662">
    <property type="entry name" value="Secretin/TonB_short_N"/>
</dbReference>
<evidence type="ECO:0000256" key="1">
    <source>
        <dbReference type="ARBA" id="ARBA00004571"/>
    </source>
</evidence>
<evidence type="ECO:0000313" key="18">
    <source>
        <dbReference type="Proteomes" id="UP000002743"/>
    </source>
</evidence>
<dbReference type="KEGG" id="mei:Msip34_0804"/>
<keyword evidence="13 14" id="KW-0998">Cell outer membrane</keyword>
<dbReference type="NCBIfam" id="TIGR01783">
    <property type="entry name" value="TonB-siderophor"/>
    <property type="match status" value="1"/>
</dbReference>
<reference evidence="18" key="1">
    <citation type="submission" date="2009-07" db="EMBL/GenBank/DDBJ databases">
        <title>Complete sequence of chromosome of Methylovorus sp. SIP3-4.</title>
        <authorList>
            <person name="Lucas S."/>
            <person name="Copeland A."/>
            <person name="Lapidus A."/>
            <person name="Glavina del Rio T."/>
            <person name="Tice H."/>
            <person name="Bruce D."/>
            <person name="Goodwin L."/>
            <person name="Pitluck S."/>
            <person name="Clum A."/>
            <person name="Larimer F."/>
            <person name="Land M."/>
            <person name="Hauser L."/>
            <person name="Kyrpides N."/>
            <person name="Mikhailova N."/>
            <person name="Kayluzhnaya M."/>
            <person name="Chistoserdova L."/>
        </authorList>
    </citation>
    <scope>NUCLEOTIDE SEQUENCE [LARGE SCALE GENOMIC DNA]</scope>
    <source>
        <strain evidence="18">SIP3-4</strain>
    </source>
</reference>
<keyword evidence="3 14" id="KW-0813">Transport</keyword>
<comment type="subcellular location">
    <subcellularLocation>
        <location evidence="1 14">Cell outer membrane</location>
        <topology evidence="1 14">Multi-pass membrane protein</topology>
    </subcellularLocation>
</comment>
<dbReference type="Gene3D" id="2.170.130.10">
    <property type="entry name" value="TonB-dependent receptor, plug domain"/>
    <property type="match status" value="1"/>
</dbReference>
<reference evidence="17 18" key="2">
    <citation type="journal article" date="2011" name="J. Bacteriol.">
        <title>Genomes of three methylotrophs from a single niche uncover genetic and metabolic divergence of Methylophilaceae.</title>
        <authorList>
            <person name="Lapidus A."/>
            <person name="Clum A."/>
            <person name="Labutti K."/>
            <person name="Kaluzhnaya M.G."/>
            <person name="Lim S."/>
            <person name="Beck D.A."/>
            <person name="Glavina Del Rio T."/>
            <person name="Nolan M."/>
            <person name="Mavromatis K."/>
            <person name="Huntemann M."/>
            <person name="Lucas S."/>
            <person name="Lidstrom M.E."/>
            <person name="Ivanova N."/>
            <person name="Chistoserdova L."/>
        </authorList>
    </citation>
    <scope>NUCLEOTIDE SEQUENCE [LARGE SCALE GENOMIC DNA]</scope>
    <source>
        <strain evidence="17 18">SIP3-4</strain>
    </source>
</reference>
<evidence type="ECO:0000313" key="17">
    <source>
        <dbReference type="EMBL" id="ACT50052.1"/>
    </source>
</evidence>
<protein>
    <submittedName>
        <fullName evidence="17">TonB-dependent siderophore receptor</fullName>
    </submittedName>
</protein>
<dbReference type="EMBL" id="CP001674">
    <property type="protein sequence ID" value="ACT50052.1"/>
    <property type="molecule type" value="Genomic_DNA"/>
</dbReference>
<dbReference type="AlphaFoldDB" id="C6XBX7"/>
<evidence type="ECO:0000256" key="4">
    <source>
        <dbReference type="ARBA" id="ARBA00022452"/>
    </source>
</evidence>
<comment type="similarity">
    <text evidence="2 14 15">Belongs to the TonB-dependent receptor family.</text>
</comment>
<evidence type="ECO:0000256" key="13">
    <source>
        <dbReference type="ARBA" id="ARBA00023237"/>
    </source>
</evidence>
<dbReference type="Gene3D" id="2.40.170.20">
    <property type="entry name" value="TonB-dependent receptor, beta-barrel domain"/>
    <property type="match status" value="1"/>
</dbReference>
<keyword evidence="18" id="KW-1185">Reference proteome</keyword>
<evidence type="ECO:0000256" key="12">
    <source>
        <dbReference type="ARBA" id="ARBA00023170"/>
    </source>
</evidence>
<name>C6XBX7_METGS</name>
<dbReference type="GO" id="GO:0015891">
    <property type="term" value="P:siderophore transport"/>
    <property type="evidence" value="ECO:0007669"/>
    <property type="project" value="InterPro"/>
</dbReference>
<dbReference type="InterPro" id="IPR012910">
    <property type="entry name" value="Plug_dom"/>
</dbReference>
<keyword evidence="10 15" id="KW-0798">TonB box</keyword>
<dbReference type="InterPro" id="IPR000531">
    <property type="entry name" value="Beta-barrel_TonB"/>
</dbReference>
<dbReference type="GO" id="GO:0009279">
    <property type="term" value="C:cell outer membrane"/>
    <property type="evidence" value="ECO:0007669"/>
    <property type="project" value="UniProtKB-SubCell"/>
</dbReference>
<evidence type="ECO:0000256" key="15">
    <source>
        <dbReference type="RuleBase" id="RU003357"/>
    </source>
</evidence>
<dbReference type="SUPFAM" id="SSF56935">
    <property type="entry name" value="Porins"/>
    <property type="match status" value="1"/>
</dbReference>
<dbReference type="FunFam" id="2.170.130.10:FF:000010">
    <property type="entry name" value="Ferripyoverdine receptor"/>
    <property type="match status" value="1"/>
</dbReference>
<evidence type="ECO:0000256" key="5">
    <source>
        <dbReference type="ARBA" id="ARBA00022496"/>
    </source>
</evidence>
<organism evidence="17 18">
    <name type="scientific">Methylovorus glucosotrophus (strain SIP3-4)</name>
    <dbReference type="NCBI Taxonomy" id="582744"/>
    <lineage>
        <taxon>Bacteria</taxon>
        <taxon>Pseudomonadati</taxon>
        <taxon>Pseudomonadota</taxon>
        <taxon>Betaproteobacteria</taxon>
        <taxon>Nitrosomonadales</taxon>
        <taxon>Methylophilaceae</taxon>
        <taxon>Methylovorus</taxon>
    </lineage>
</organism>
<dbReference type="SMART" id="SM00965">
    <property type="entry name" value="STN"/>
    <property type="match status" value="1"/>
</dbReference>
<keyword evidence="12 17" id="KW-0675">Receptor</keyword>
<evidence type="ECO:0000256" key="7">
    <source>
        <dbReference type="ARBA" id="ARBA00022729"/>
    </source>
</evidence>
<dbReference type="InterPro" id="IPR036942">
    <property type="entry name" value="Beta-barrel_TonB_sf"/>
</dbReference>
<dbReference type="PANTHER" id="PTHR32552">
    <property type="entry name" value="FERRICHROME IRON RECEPTOR-RELATED"/>
    <property type="match status" value="1"/>
</dbReference>
<evidence type="ECO:0000256" key="3">
    <source>
        <dbReference type="ARBA" id="ARBA00022448"/>
    </source>
</evidence>
<dbReference type="Gene3D" id="3.55.50.30">
    <property type="match status" value="1"/>
</dbReference>
<dbReference type="GO" id="GO:0015344">
    <property type="term" value="F:siderophore uptake transmembrane transporter activity"/>
    <property type="evidence" value="ECO:0007669"/>
    <property type="project" value="TreeGrafter"/>
</dbReference>
<dbReference type="eggNOG" id="COG4773">
    <property type="taxonomic scope" value="Bacteria"/>
</dbReference>
<accession>C6XBX7</accession>
<evidence type="ECO:0000256" key="10">
    <source>
        <dbReference type="ARBA" id="ARBA00023077"/>
    </source>
</evidence>
<dbReference type="Pfam" id="PF00593">
    <property type="entry name" value="TonB_dep_Rec_b-barrel"/>
    <property type="match status" value="1"/>
</dbReference>
<dbReference type="STRING" id="582744.Msip34_0804"/>
<evidence type="ECO:0000256" key="2">
    <source>
        <dbReference type="ARBA" id="ARBA00009810"/>
    </source>
</evidence>
<evidence type="ECO:0000256" key="9">
    <source>
        <dbReference type="ARBA" id="ARBA00023065"/>
    </source>
</evidence>
<keyword evidence="11 14" id="KW-0472">Membrane</keyword>
<dbReference type="CDD" id="cd01347">
    <property type="entry name" value="ligand_gated_channel"/>
    <property type="match status" value="1"/>
</dbReference>
<gene>
    <name evidence="17" type="ordered locus">Msip34_0804</name>
</gene>
<keyword evidence="6 14" id="KW-0812">Transmembrane</keyword>
<keyword evidence="7" id="KW-0732">Signal</keyword>
<proteinExistence type="inferred from homology"/>
<evidence type="ECO:0000256" key="14">
    <source>
        <dbReference type="PROSITE-ProRule" id="PRU01360"/>
    </source>
</evidence>
<evidence type="ECO:0000259" key="16">
    <source>
        <dbReference type="SMART" id="SM00965"/>
    </source>
</evidence>
<dbReference type="HOGENOM" id="CLU_008287_9_3_4"/>
<dbReference type="RefSeq" id="WP_015829616.1">
    <property type="nucleotide sequence ID" value="NC_012969.1"/>
</dbReference>
<dbReference type="GO" id="GO:0038023">
    <property type="term" value="F:signaling receptor activity"/>
    <property type="evidence" value="ECO:0007669"/>
    <property type="project" value="InterPro"/>
</dbReference>
<sequence precursor="true">MTNSGLGARPHSLHIRRHLNPSAHSPGLRPLVHAVSLAICGALLSTTGSARAEAIASPSMQTSATYTFNIPAGPLAPALRSFASTANVLLTFTAEQTDGKITDGIKGPHTASSALNALLAGTGLQAATLENGSYLLRPAPAVQPPKAKESITTLPEVSVVASSDRESQAVSEGTGSYAARAVSIGKGEQSLRDIPQSVSVMTRQRMDDQNLTSLDSALGQVTGVTKEFRNYGHTVYYSRGFALDNFMTDGVPMGYYGGIGIAPDTAIFDRIEVLRGAPGLLIGNGDPGGTVNMVRKRPLAEKQMQITARAGSWDYYRLDGDITGPLNDAGTLRGRLLAGYEDRHYFYDEAQTKLPLLYGMLEADLGEKTVAAVGARYQHYSQQGGRWAYGLPISSDGSDLGLSRSTSYGPGWTYFKSTVREVFGDITHHINDDWSVKLTGTAQLSERQDAAIYNENLPLDPNNLQNFYLRGADFEDNQYRTRGADAQLHGKFGAWGQEHQLFLGANWQKEETLSYKGSRVTYSSPILIDPRSPDLSALARLYSGPYGTPISGETTTQGFYGNLKLQVSAPLKVILGGRVSWYENSLLGITQSKETHQVTPYVAAILRLNNEWSAYGSYTDVFRPQSNSYTASGTPLNPALGSNYEAGIKGEFAGGKLNTSFALFRINMDDLAQTDPRNPTSCPGTPAQGGCSINGGKLKSEGFDAEINGEILPRLQVFAGYTYNTAKYVRDRDATGNPTANEGGAYQSSFIPRQLLRSWMTYQLPGAWEKFTVGGGVNLQSEIYTQDGTVRYTQEGYAVWNASASYRVDKHWTATININNVFDKHYYTVAGNYWYGEPQSMMLTLRGTF</sequence>
<keyword evidence="5" id="KW-0410">Iron transport</keyword>
<dbReference type="InterPro" id="IPR010105">
    <property type="entry name" value="TonB_sidphr_rcpt"/>
</dbReference>
<dbReference type="OrthoDB" id="8533686at2"/>